<dbReference type="Gene3D" id="2.60.40.770">
    <property type="match status" value="1"/>
</dbReference>
<evidence type="ECO:0000313" key="3">
    <source>
        <dbReference type="Proteomes" id="UP000030665"/>
    </source>
</evidence>
<accession>A0A077ZES0</accession>
<feature type="domain" description="MD-2-related lipid-recognition" evidence="1">
    <location>
        <begin position="10"/>
        <end position="130"/>
    </location>
</feature>
<keyword evidence="3" id="KW-1185">Reference proteome</keyword>
<dbReference type="InterPro" id="IPR003172">
    <property type="entry name" value="ML_dom"/>
</dbReference>
<dbReference type="STRING" id="36087.A0A077ZES0"/>
<dbReference type="OrthoDB" id="4937502at2759"/>
<gene>
    <name evidence="2" type="ORF">TTRE_0000664801</name>
</gene>
<dbReference type="EMBL" id="HG806316">
    <property type="protein sequence ID" value="CDW58339.1"/>
    <property type="molecule type" value="Genomic_DNA"/>
</dbReference>
<organism evidence="2 3">
    <name type="scientific">Trichuris trichiura</name>
    <name type="common">Whipworm</name>
    <name type="synonym">Trichocephalus trichiurus</name>
    <dbReference type="NCBI Taxonomy" id="36087"/>
    <lineage>
        <taxon>Eukaryota</taxon>
        <taxon>Metazoa</taxon>
        <taxon>Ecdysozoa</taxon>
        <taxon>Nematoda</taxon>
        <taxon>Enoplea</taxon>
        <taxon>Dorylaimia</taxon>
        <taxon>Trichinellida</taxon>
        <taxon>Trichuridae</taxon>
        <taxon>Trichuris</taxon>
    </lineage>
</organism>
<evidence type="ECO:0000313" key="2">
    <source>
        <dbReference type="EMBL" id="CDW58339.1"/>
    </source>
</evidence>
<reference evidence="2" key="2">
    <citation type="submission" date="2014-03" db="EMBL/GenBank/DDBJ databases">
        <title>The whipworm genome and dual-species transcriptomics of an intimate host-pathogen interaction.</title>
        <authorList>
            <person name="Foth B.J."/>
            <person name="Tsai I.J."/>
            <person name="Reid A.J."/>
            <person name="Bancroft A.J."/>
            <person name="Nichol S."/>
            <person name="Tracey A."/>
            <person name="Holroyd N."/>
            <person name="Cotton J.A."/>
            <person name="Stanley E.J."/>
            <person name="Zarowiecki M."/>
            <person name="Liu J.Z."/>
            <person name="Huckvale T."/>
            <person name="Cooper P.J."/>
            <person name="Grencis R.K."/>
            <person name="Berriman M."/>
        </authorList>
    </citation>
    <scope>NUCLEOTIDE SEQUENCE [LARGE SCALE GENOMIC DNA]</scope>
</reference>
<name>A0A077ZES0_TRITR</name>
<protein>
    <submittedName>
        <fullName evidence="2">E1 DerP2 DerF2 domain containing protein</fullName>
    </submittedName>
</protein>
<dbReference type="Pfam" id="PF02221">
    <property type="entry name" value="E1_DerP2_DerF2"/>
    <property type="match status" value="1"/>
</dbReference>
<evidence type="ECO:0000259" key="1">
    <source>
        <dbReference type="SMART" id="SM00737"/>
    </source>
</evidence>
<sequence length="155" mass="17479">MYVGGQYVQYSNCGSRGNVLSVQLVPCDDPSNCTLVRGKNSRLIIQFIPSTLPLHDSTPEQLGGLARSIKLPIPSGCKKNANVCNKGWKQVVTFETDFIIRKNLPKVSVAVRFVLLDQYERELVCVRMNAHVDDNIDLNDLRRIIKKKNSNYSNR</sequence>
<dbReference type="AlphaFoldDB" id="A0A077ZES0"/>
<reference evidence="2" key="1">
    <citation type="submission" date="2014-01" db="EMBL/GenBank/DDBJ databases">
        <authorList>
            <person name="Aslett M."/>
        </authorList>
    </citation>
    <scope>NUCLEOTIDE SEQUENCE</scope>
</reference>
<proteinExistence type="predicted"/>
<dbReference type="SUPFAM" id="SSF81296">
    <property type="entry name" value="E set domains"/>
    <property type="match status" value="1"/>
</dbReference>
<dbReference type="Proteomes" id="UP000030665">
    <property type="component" value="Unassembled WGS sequence"/>
</dbReference>
<dbReference type="SMART" id="SM00737">
    <property type="entry name" value="ML"/>
    <property type="match status" value="1"/>
</dbReference>
<dbReference type="InterPro" id="IPR014756">
    <property type="entry name" value="Ig_E-set"/>
</dbReference>